<gene>
    <name evidence="1" type="ORF">AWR36_004380</name>
</gene>
<comment type="caution">
    <text evidence="1">The sequence shown here is derived from an EMBL/GenBank/DDBJ whole genome shotgun (WGS) entry which is preliminary data.</text>
</comment>
<dbReference type="Pfam" id="PF10972">
    <property type="entry name" value="CsiV"/>
    <property type="match status" value="1"/>
</dbReference>
<evidence type="ECO:0000313" key="2">
    <source>
        <dbReference type="Proteomes" id="UP000218427"/>
    </source>
</evidence>
<dbReference type="EMBL" id="LRFG02000001">
    <property type="protein sequence ID" value="PCO06977.1"/>
    <property type="molecule type" value="Genomic_DNA"/>
</dbReference>
<protein>
    <recommendedName>
        <fullName evidence="3">Peptidoglycan-binding protein CsiV</fullName>
    </recommendedName>
</protein>
<proteinExistence type="predicted"/>
<name>A0ABX4I4Z3_9GAMM</name>
<dbReference type="Proteomes" id="UP000218427">
    <property type="component" value="Unassembled WGS sequence"/>
</dbReference>
<organism evidence="1 2">
    <name type="scientific">Microbulbifer flavimaris</name>
    <dbReference type="NCBI Taxonomy" id="1781068"/>
    <lineage>
        <taxon>Bacteria</taxon>
        <taxon>Pseudomonadati</taxon>
        <taxon>Pseudomonadota</taxon>
        <taxon>Gammaproteobacteria</taxon>
        <taxon>Cellvibrionales</taxon>
        <taxon>Microbulbiferaceae</taxon>
        <taxon>Microbulbifer</taxon>
    </lineage>
</organism>
<accession>A0ABX4I4Z3</accession>
<sequence>MNPGPRSGWHRCRECWSSWRNDRLPPCTGPRGRRRQKQHHCGITMRRFLHLFAGLALATASGIAAAKNYAGTTFEIELIVFSRDSGMAQSGENWPASPRLEYPRQWVDFNTMNGDSPVLQPVATRLDNKVAALRRGRGQQVLFHKAWQQVLQNKRNAPAILMTGGSRAGDHHQLEGSVTISVARYLHLSTNLWLSEFGPAAAPVADNGIALPRRPVAEPAQFDEQIDLMGQADQPLSVAAMRSEPAAPLTVPRVALLQQERRMKSGELHYLDHPSFGVLIEVRTVEQPTEAEADLTTP</sequence>
<reference evidence="1" key="1">
    <citation type="submission" date="2017-08" db="EMBL/GenBank/DDBJ databases">
        <title>Microbulbifer marisrubri sp. nov., a halophilic alphaproteobacterium isolated from marine sediment of the Yellow Sea, China.</title>
        <authorList>
            <person name="Zhang G."/>
            <person name="Xiong Q."/>
        </authorList>
    </citation>
    <scope>NUCLEOTIDE SEQUENCE [LARGE SCALE GENOMIC DNA]</scope>
    <source>
        <strain evidence="1">WRN-8</strain>
    </source>
</reference>
<evidence type="ECO:0000313" key="1">
    <source>
        <dbReference type="EMBL" id="PCO06977.1"/>
    </source>
</evidence>
<dbReference type="InterPro" id="IPR021241">
    <property type="entry name" value="CsiV"/>
</dbReference>
<keyword evidence="2" id="KW-1185">Reference proteome</keyword>
<evidence type="ECO:0008006" key="3">
    <source>
        <dbReference type="Google" id="ProtNLM"/>
    </source>
</evidence>